<dbReference type="EMBL" id="CDSF01000035">
    <property type="protein sequence ID" value="CEO95817.1"/>
    <property type="molecule type" value="Genomic_DNA"/>
</dbReference>
<proteinExistence type="predicted"/>
<keyword evidence="4" id="KW-1185">Reference proteome</keyword>
<dbReference type="Pfam" id="PF10075">
    <property type="entry name" value="CSN8_PSD8_EIF3K"/>
    <property type="match status" value="1"/>
</dbReference>
<sequence length="194" mass="22294">MRPIMDYDAALDRCYEAELDPSMDRDQAAAFYLQHAVICLIRNEVLQFKLLWARAPKDVRSVKELMQVHTLAACLHKREFANFWSEQSSMSWDDDLRPMINDMTLAVRERLIRFLSEAFSRLDISYASQFLGSDSADETIALFAGCSVQNDEETDLPKYIIPSRQEPAGRRRQVGIEHLNGFVKYVLQLDKAAA</sequence>
<dbReference type="InterPro" id="IPR033464">
    <property type="entry name" value="CSN8_PSD8_EIF3K"/>
</dbReference>
<dbReference type="Proteomes" id="UP000039324">
    <property type="component" value="Unassembled WGS sequence"/>
</dbReference>
<feature type="domain" description="PCI" evidence="1">
    <location>
        <begin position="5"/>
        <end position="174"/>
    </location>
</feature>
<evidence type="ECO:0000313" key="2">
    <source>
        <dbReference type="EMBL" id="CEO95817.1"/>
    </source>
</evidence>
<keyword evidence="3" id="KW-0496">Mitochondrion</keyword>
<reference evidence="3 5" key="2">
    <citation type="submission" date="2018-03" db="EMBL/GenBank/DDBJ databases">
        <authorList>
            <person name="Fogelqvist J."/>
        </authorList>
    </citation>
    <scope>NUCLEOTIDE SEQUENCE [LARGE SCALE GENOMIC DNA]</scope>
</reference>
<evidence type="ECO:0000313" key="4">
    <source>
        <dbReference type="Proteomes" id="UP000039324"/>
    </source>
</evidence>
<evidence type="ECO:0000313" key="5">
    <source>
        <dbReference type="Proteomes" id="UP000290189"/>
    </source>
</evidence>
<gene>
    <name evidence="2" type="ORF">PBRA_004530</name>
    <name evidence="3" type="ORF">PLBR_LOCUS7310</name>
</gene>
<dbReference type="PROSITE" id="PS50250">
    <property type="entry name" value="PCI"/>
    <property type="match status" value="1"/>
</dbReference>
<dbReference type="Proteomes" id="UP000290189">
    <property type="component" value="Unassembled WGS sequence"/>
</dbReference>
<protein>
    <recommendedName>
        <fullName evidence="1">PCI domain-containing protein</fullName>
    </recommendedName>
</protein>
<dbReference type="InterPro" id="IPR000717">
    <property type="entry name" value="PCI_dom"/>
</dbReference>
<accession>A0A0G4IL48</accession>
<evidence type="ECO:0000259" key="1">
    <source>
        <dbReference type="PROSITE" id="PS50250"/>
    </source>
</evidence>
<organism evidence="2 4">
    <name type="scientific">Plasmodiophora brassicae</name>
    <name type="common">Clubroot disease agent</name>
    <dbReference type="NCBI Taxonomy" id="37360"/>
    <lineage>
        <taxon>Eukaryota</taxon>
        <taxon>Sar</taxon>
        <taxon>Rhizaria</taxon>
        <taxon>Endomyxa</taxon>
        <taxon>Phytomyxea</taxon>
        <taxon>Plasmodiophorida</taxon>
        <taxon>Plasmodiophoridae</taxon>
        <taxon>Plasmodiophora</taxon>
    </lineage>
</organism>
<evidence type="ECO:0000313" key="3">
    <source>
        <dbReference type="EMBL" id="SPR00095.1"/>
    </source>
</evidence>
<geneLocation type="mitochondrion" evidence="3"/>
<reference evidence="2 4" key="1">
    <citation type="submission" date="2015-02" db="EMBL/GenBank/DDBJ databases">
        <authorList>
            <person name="Chooi Y.-H."/>
        </authorList>
    </citation>
    <scope>NUCLEOTIDE SEQUENCE [LARGE SCALE GENOMIC DNA]</scope>
    <source>
        <strain evidence="2">E3</strain>
    </source>
</reference>
<dbReference type="AlphaFoldDB" id="A0A0G4IL48"/>
<dbReference type="Gene3D" id="1.25.40.990">
    <property type="match status" value="1"/>
</dbReference>
<dbReference type="EMBL" id="OVEO01000013">
    <property type="protein sequence ID" value="SPR00095.1"/>
    <property type="molecule type" value="Genomic_DNA"/>
</dbReference>
<dbReference type="STRING" id="37360.A0A0G4IL48"/>
<name>A0A0G4IL48_PLABS</name>